<feature type="modified residue" description="4-aspartylphosphate" evidence="1">
    <location>
        <position position="62"/>
    </location>
</feature>
<dbReference type="PROSITE" id="PS50110">
    <property type="entry name" value="RESPONSE_REGULATORY"/>
    <property type="match status" value="1"/>
</dbReference>
<dbReference type="Proteomes" id="UP000190888">
    <property type="component" value="Unassembled WGS sequence"/>
</dbReference>
<feature type="domain" description="Response regulatory" evidence="2">
    <location>
        <begin position="6"/>
        <end position="129"/>
    </location>
</feature>
<name>A0A1T4P7T6_9BACT</name>
<evidence type="ECO:0000313" key="3">
    <source>
        <dbReference type="EMBL" id="SJZ87635.1"/>
    </source>
</evidence>
<evidence type="ECO:0000256" key="1">
    <source>
        <dbReference type="PROSITE-ProRule" id="PRU00169"/>
    </source>
</evidence>
<evidence type="ECO:0000259" key="2">
    <source>
        <dbReference type="PROSITE" id="PS50110"/>
    </source>
</evidence>
<dbReference type="RefSeq" id="WP_078831523.1">
    <property type="nucleotide sequence ID" value="NZ_FUWH01000005.1"/>
</dbReference>
<dbReference type="OrthoDB" id="7631574at2"/>
<dbReference type="GO" id="GO:0000160">
    <property type="term" value="P:phosphorelay signal transduction system"/>
    <property type="evidence" value="ECO:0007669"/>
    <property type="project" value="InterPro"/>
</dbReference>
<sequence length="133" mass="14831">MNENYTILIVDDDAEDRGFMLEAMKELGAADLIGFAEDGEKALTILQRRAKQGNLPKLVVMDLNMPKLNGTQTIELLKQDVELAQIPVMILSTSINRFEQEKALSLGVHSYLIKPFTFLEAIETARGFIGFVS</sequence>
<dbReference type="InterPro" id="IPR011006">
    <property type="entry name" value="CheY-like_superfamily"/>
</dbReference>
<dbReference type="Pfam" id="PF00072">
    <property type="entry name" value="Response_reg"/>
    <property type="match status" value="1"/>
</dbReference>
<dbReference type="PANTHER" id="PTHR44520:SF2">
    <property type="entry name" value="RESPONSE REGULATOR RCP1"/>
    <property type="match status" value="1"/>
</dbReference>
<accession>A0A1T4P7T6</accession>
<gene>
    <name evidence="3" type="ORF">SAMN04488132_105202</name>
</gene>
<dbReference type="SUPFAM" id="SSF52172">
    <property type="entry name" value="CheY-like"/>
    <property type="match status" value="1"/>
</dbReference>
<dbReference type="SMART" id="SM00448">
    <property type="entry name" value="REC"/>
    <property type="match status" value="1"/>
</dbReference>
<keyword evidence="4" id="KW-1185">Reference proteome</keyword>
<organism evidence="3 4">
    <name type="scientific">Sediminibacterium ginsengisoli</name>
    <dbReference type="NCBI Taxonomy" id="413434"/>
    <lineage>
        <taxon>Bacteria</taxon>
        <taxon>Pseudomonadati</taxon>
        <taxon>Bacteroidota</taxon>
        <taxon>Chitinophagia</taxon>
        <taxon>Chitinophagales</taxon>
        <taxon>Chitinophagaceae</taxon>
        <taxon>Sediminibacterium</taxon>
    </lineage>
</organism>
<dbReference type="PANTHER" id="PTHR44520">
    <property type="entry name" value="RESPONSE REGULATOR RCP1-RELATED"/>
    <property type="match status" value="1"/>
</dbReference>
<dbReference type="AlphaFoldDB" id="A0A1T4P7T6"/>
<dbReference type="InterPro" id="IPR052893">
    <property type="entry name" value="TCS_response_regulator"/>
</dbReference>
<evidence type="ECO:0000313" key="4">
    <source>
        <dbReference type="Proteomes" id="UP000190888"/>
    </source>
</evidence>
<protein>
    <submittedName>
        <fullName evidence="3">CheY chemotaxis protein or a CheY-like REC (Receiver) domain</fullName>
    </submittedName>
</protein>
<keyword evidence="1" id="KW-0597">Phosphoprotein</keyword>
<proteinExistence type="predicted"/>
<dbReference type="InterPro" id="IPR001789">
    <property type="entry name" value="Sig_transdc_resp-reg_receiver"/>
</dbReference>
<dbReference type="STRING" id="413434.SAMN04488132_105202"/>
<dbReference type="EMBL" id="FUWH01000005">
    <property type="protein sequence ID" value="SJZ87635.1"/>
    <property type="molecule type" value="Genomic_DNA"/>
</dbReference>
<dbReference type="Gene3D" id="3.40.50.2300">
    <property type="match status" value="1"/>
</dbReference>
<reference evidence="3 4" key="1">
    <citation type="submission" date="2017-02" db="EMBL/GenBank/DDBJ databases">
        <authorList>
            <person name="Peterson S.W."/>
        </authorList>
    </citation>
    <scope>NUCLEOTIDE SEQUENCE [LARGE SCALE GENOMIC DNA]</scope>
    <source>
        <strain evidence="3 4">DSM 22335</strain>
    </source>
</reference>